<evidence type="ECO:0000256" key="1">
    <source>
        <dbReference type="SAM" id="Phobius"/>
    </source>
</evidence>
<dbReference type="InterPro" id="IPR013783">
    <property type="entry name" value="Ig-like_fold"/>
</dbReference>
<evidence type="ECO:0000313" key="3">
    <source>
        <dbReference type="Proteomes" id="UP000332487"/>
    </source>
</evidence>
<organism evidence="2 3">
    <name type="scientific">Candidatus Micrarchaeum acidiphilum ARMAN-2</name>
    <dbReference type="NCBI Taxonomy" id="425595"/>
    <lineage>
        <taxon>Archaea</taxon>
        <taxon>Candidatus Micrarchaeota</taxon>
        <taxon>Candidatus Micrarchaeia</taxon>
        <taxon>Candidatus Micrarchaeales</taxon>
        <taxon>Candidatus Micrarchaeaceae</taxon>
        <taxon>Candidatus Micrarchaeum</taxon>
    </lineage>
</organism>
<sequence>MPFQYNCKSEQCQSHLHKARGGKHNIPRKYYRELQHRQHARAPEPLNNGQYCRICITRTERNQRKQHTKSPAACQLSLKLQFPRGNITVNVSFSTFHFYNYSNTHFELLSPANMLIANFSATSVSVGSPEQFTLGLSNKGNFSAENVSISIKITGPRNFSLDYAIGNFTPYPTSKVYQFVTSNLTSQQGLYNASAYLSYESSGKNRTSPYFNISYFVSPPPSHHVAPKKIHVIPQIPNVDIISMPLYIGLVPNTTYTELIGVKNSGNATEILNVSLPSYFSNLFMLSASSISLLPGQSAYIQISPALPTLKAPGIYDVPVNISASIKNRTFSTSQIVSYIIYSNLSKPDIGYSIISTNNTRNATATISIQNPFNKSAVGVVAQTFIPALLVNNTSDIIAYGLPSSITYLNGEYKISWQLPNMPPHSTIYGYIKLLNVSDPYLLYNIQNSLLSQIYMQPNLLRIVSASAPSLKVNQSGNVTVDLLYTGPSITELSALLTGPKSLNIEPSITDDDLYPGELITENFSIKPEESGTIITTFFGSVPGQNVSASIPIIVAPIPLAPAAPKITGIAAISYFIHSELMSYPFLLYIIPLIIILLALAGAYMVYRGRPKYRKGREIAIRSLQEKIKVQ</sequence>
<keyword evidence="1" id="KW-1133">Transmembrane helix</keyword>
<dbReference type="Gene3D" id="2.60.40.10">
    <property type="entry name" value="Immunoglobulins"/>
    <property type="match status" value="1"/>
</dbReference>
<accession>C7DIK6</accession>
<keyword evidence="1" id="KW-0472">Membrane</keyword>
<reference evidence="2 3" key="2">
    <citation type="journal article" date="2010" name="Proc. Natl. Acad. Sci. U.S.A.">
        <title>Enigmatic, ultrasmall, uncultivated Archaea.</title>
        <authorList>
            <person name="Baker B.J."/>
            <person name="Comolli L.R."/>
            <person name="Dick G.J."/>
            <person name="Hauser L.J."/>
            <person name="Hyatt D."/>
            <person name="Dill B.D."/>
            <person name="Land M.L."/>
            <person name="Verberkmoes N.C."/>
            <person name="Hettich R.L."/>
            <person name="Banfield J.F."/>
        </authorList>
    </citation>
    <scope>NUCLEOTIDE SEQUENCE [LARGE SCALE GENOMIC DNA]</scope>
    <source>
        <strain evidence="2">ARMAN-2</strain>
    </source>
</reference>
<dbReference type="AlphaFoldDB" id="C7DIK6"/>
<gene>
    <name evidence="2" type="ORF">UNLARM2_0894</name>
</gene>
<evidence type="ECO:0000313" key="2">
    <source>
        <dbReference type="EMBL" id="EET89780.1"/>
    </source>
</evidence>
<dbReference type="EMBL" id="GG697241">
    <property type="protein sequence ID" value="EET89780.1"/>
    <property type="molecule type" value="Genomic_DNA"/>
</dbReference>
<proteinExistence type="predicted"/>
<name>C7DIK6_MICA2</name>
<feature type="transmembrane region" description="Helical" evidence="1">
    <location>
        <begin position="586"/>
        <end position="607"/>
    </location>
</feature>
<dbReference type="Proteomes" id="UP000332487">
    <property type="component" value="Unassembled WGS sequence"/>
</dbReference>
<reference evidence="2 3" key="1">
    <citation type="journal article" date="2009" name="Genome Biol.">
        <title>Community-wide analysis of microbial genome sequence signatures.</title>
        <authorList>
            <person name="Dick G.J."/>
            <person name="Andersson A.F."/>
            <person name="Baker B.J."/>
            <person name="Simmons S.L."/>
            <person name="Thomas B.C."/>
            <person name="Yelton A.P."/>
            <person name="Banfield J.F."/>
        </authorList>
    </citation>
    <scope>NUCLEOTIDE SEQUENCE [LARGE SCALE GENOMIC DNA]</scope>
    <source>
        <strain evidence="2">ARMAN-2</strain>
    </source>
</reference>
<keyword evidence="1" id="KW-0812">Transmembrane</keyword>
<protein>
    <submittedName>
        <fullName evidence="2">Uncharacterized protein</fullName>
    </submittedName>
</protein>
<keyword evidence="3" id="KW-1185">Reference proteome</keyword>